<accession>A0ABS2M7K2</accession>
<dbReference type="EMBL" id="JAFBBZ010000001">
    <property type="protein sequence ID" value="MBM7507121.1"/>
    <property type="molecule type" value="Genomic_DNA"/>
</dbReference>
<evidence type="ECO:0000313" key="4">
    <source>
        <dbReference type="EMBL" id="MBM7507121.1"/>
    </source>
</evidence>
<dbReference type="PANTHER" id="PTHR43877">
    <property type="entry name" value="AMINOALKYLPHOSPHONATE N-ACETYLTRANSFERASE-RELATED-RELATED"/>
    <property type="match status" value="1"/>
</dbReference>
<keyword evidence="2" id="KW-0012">Acyltransferase</keyword>
<evidence type="ECO:0000313" key="5">
    <source>
        <dbReference type="Proteomes" id="UP000732378"/>
    </source>
</evidence>
<protein>
    <submittedName>
        <fullName evidence="4">GNAT superfamily N-acetyltransferase</fullName>
    </submittedName>
</protein>
<name>A0ABS2M7K2_9ACTN</name>
<reference evidence="4 5" key="1">
    <citation type="submission" date="2021-01" db="EMBL/GenBank/DDBJ databases">
        <title>Sequencing the genomes of 1000 actinobacteria strains.</title>
        <authorList>
            <person name="Klenk H.-P."/>
        </authorList>
    </citation>
    <scope>NUCLEOTIDE SEQUENCE [LARGE SCALE GENOMIC DNA]</scope>
    <source>
        <strain evidence="4 5">DSM 18239</strain>
    </source>
</reference>
<proteinExistence type="predicted"/>
<comment type="caution">
    <text evidence="4">The sequence shown here is derived from an EMBL/GenBank/DDBJ whole genome shotgun (WGS) entry which is preliminary data.</text>
</comment>
<dbReference type="PANTHER" id="PTHR43877:SF2">
    <property type="entry name" value="AMINOALKYLPHOSPHONATE N-ACETYLTRANSFERASE-RELATED"/>
    <property type="match status" value="1"/>
</dbReference>
<dbReference type="SUPFAM" id="SSF55729">
    <property type="entry name" value="Acyl-CoA N-acyltransferases (Nat)"/>
    <property type="match status" value="1"/>
</dbReference>
<dbReference type="RefSeq" id="WP_193667765.1">
    <property type="nucleotide sequence ID" value="NZ_JACDTV010000003.1"/>
</dbReference>
<dbReference type="Pfam" id="PF00583">
    <property type="entry name" value="Acetyltransf_1"/>
    <property type="match status" value="1"/>
</dbReference>
<evidence type="ECO:0000256" key="2">
    <source>
        <dbReference type="ARBA" id="ARBA00023315"/>
    </source>
</evidence>
<organism evidence="4 5">
    <name type="scientific">Nocardioides salarius</name>
    <dbReference type="NCBI Taxonomy" id="374513"/>
    <lineage>
        <taxon>Bacteria</taxon>
        <taxon>Bacillati</taxon>
        <taxon>Actinomycetota</taxon>
        <taxon>Actinomycetes</taxon>
        <taxon>Propionibacteriales</taxon>
        <taxon>Nocardioidaceae</taxon>
        <taxon>Nocardioides</taxon>
    </lineage>
</organism>
<dbReference type="InterPro" id="IPR050832">
    <property type="entry name" value="Bact_Acetyltransf"/>
</dbReference>
<dbReference type="PROSITE" id="PS51186">
    <property type="entry name" value="GNAT"/>
    <property type="match status" value="1"/>
</dbReference>
<keyword evidence="5" id="KW-1185">Reference proteome</keyword>
<dbReference type="Gene3D" id="3.40.630.30">
    <property type="match status" value="1"/>
</dbReference>
<keyword evidence="1" id="KW-0808">Transferase</keyword>
<feature type="domain" description="N-acetyltransferase" evidence="3">
    <location>
        <begin position="7"/>
        <end position="156"/>
    </location>
</feature>
<dbReference type="InterPro" id="IPR000182">
    <property type="entry name" value="GNAT_dom"/>
</dbReference>
<gene>
    <name evidence="4" type="ORF">JOE61_000935</name>
</gene>
<evidence type="ECO:0000259" key="3">
    <source>
        <dbReference type="PROSITE" id="PS51186"/>
    </source>
</evidence>
<evidence type="ECO:0000256" key="1">
    <source>
        <dbReference type="ARBA" id="ARBA00022679"/>
    </source>
</evidence>
<dbReference type="Proteomes" id="UP000732378">
    <property type="component" value="Unassembled WGS sequence"/>
</dbReference>
<dbReference type="InterPro" id="IPR016181">
    <property type="entry name" value="Acyl_CoA_acyltransferase"/>
</dbReference>
<sequence>MVDRSPAALVRAEHDDPRVVAAVRRYVAELDERFPGGFAVTASDLVDPGGHYLLAVLDDRVVGVGGVRALPGTDGVPTAEVKRMWVDATARGAGLGRLLLGGLEQLALDLGHRRVLLDTNLALGEAVALYERSGYERVERYNDNPYAQAFFAKDLGGTA</sequence>